<dbReference type="SMART" id="SM00490">
    <property type="entry name" value="HELICc"/>
    <property type="match status" value="1"/>
</dbReference>
<dbReference type="GO" id="GO:0005694">
    <property type="term" value="C:chromosome"/>
    <property type="evidence" value="ECO:0007669"/>
    <property type="project" value="TreeGrafter"/>
</dbReference>
<dbReference type="GO" id="GO:0003677">
    <property type="term" value="F:DNA binding"/>
    <property type="evidence" value="ECO:0007669"/>
    <property type="project" value="UniProtKB-KW"/>
</dbReference>
<dbReference type="SMART" id="SM00487">
    <property type="entry name" value="DEXDc"/>
    <property type="match status" value="1"/>
</dbReference>
<comment type="similarity">
    <text evidence="1">Belongs to the helicase family. RecQ subfamily.</text>
</comment>
<dbReference type="PROSITE" id="PS51194">
    <property type="entry name" value="HELICASE_CTER"/>
    <property type="match status" value="1"/>
</dbReference>
<keyword evidence="4" id="KW-0238">DNA-binding</keyword>
<evidence type="ECO:0000259" key="8">
    <source>
        <dbReference type="PROSITE" id="PS51192"/>
    </source>
</evidence>
<dbReference type="PANTHER" id="PTHR13710:SF105">
    <property type="entry name" value="ATP-DEPENDENT DNA HELICASE Q1"/>
    <property type="match status" value="1"/>
</dbReference>
<gene>
    <name evidence="10" type="ORF">ETP66_11595</name>
</gene>
<dbReference type="InterPro" id="IPR001650">
    <property type="entry name" value="Helicase_C-like"/>
</dbReference>
<dbReference type="GO" id="GO:0043138">
    <property type="term" value="F:3'-5' DNA helicase activity"/>
    <property type="evidence" value="ECO:0007669"/>
    <property type="project" value="UniProtKB-EC"/>
</dbReference>
<dbReference type="SUPFAM" id="SSF52540">
    <property type="entry name" value="P-loop containing nucleoside triphosphate hydrolases"/>
    <property type="match status" value="1"/>
</dbReference>
<dbReference type="InterPro" id="IPR036388">
    <property type="entry name" value="WH-like_DNA-bd_sf"/>
</dbReference>
<dbReference type="PROSITE" id="PS51192">
    <property type="entry name" value="HELICASE_ATP_BIND_1"/>
    <property type="match status" value="1"/>
</dbReference>
<comment type="catalytic activity">
    <reaction evidence="6">
        <text>Couples ATP hydrolysis with the unwinding of duplex DNA by translocating in the 3'-5' direction.</text>
        <dbReference type="EC" id="5.6.2.4"/>
    </reaction>
</comment>
<keyword evidence="5" id="KW-0413">Isomerase</keyword>
<keyword evidence="10" id="KW-0347">Helicase</keyword>
<dbReference type="GO" id="GO:0006281">
    <property type="term" value="P:DNA repair"/>
    <property type="evidence" value="ECO:0007669"/>
    <property type="project" value="TreeGrafter"/>
</dbReference>
<accession>A0A4Q9AV32</accession>
<keyword evidence="10" id="KW-0378">Hydrolase</keyword>
<evidence type="ECO:0000256" key="4">
    <source>
        <dbReference type="ARBA" id="ARBA00023125"/>
    </source>
</evidence>
<dbReference type="EMBL" id="SIJL01000031">
    <property type="protein sequence ID" value="TBH14846.1"/>
    <property type="molecule type" value="Genomic_DNA"/>
</dbReference>
<dbReference type="CDD" id="cd17920">
    <property type="entry name" value="DEXHc_RecQ"/>
    <property type="match status" value="1"/>
</dbReference>
<keyword evidence="2" id="KW-0547">Nucleotide-binding</keyword>
<dbReference type="EC" id="5.6.2.4" evidence="7"/>
<dbReference type="GO" id="GO:0005737">
    <property type="term" value="C:cytoplasm"/>
    <property type="evidence" value="ECO:0007669"/>
    <property type="project" value="TreeGrafter"/>
</dbReference>
<dbReference type="Pfam" id="PF00271">
    <property type="entry name" value="Helicase_C"/>
    <property type="match status" value="1"/>
</dbReference>
<dbReference type="Gene3D" id="3.40.50.300">
    <property type="entry name" value="P-loop containing nucleotide triphosphate hydrolases"/>
    <property type="match status" value="2"/>
</dbReference>
<dbReference type="InterPro" id="IPR011545">
    <property type="entry name" value="DEAD/DEAH_box_helicase_dom"/>
</dbReference>
<comment type="caution">
    <text evidence="10">The sequence shown here is derived from an EMBL/GenBank/DDBJ whole genome shotgun (WGS) entry which is preliminary data.</text>
</comment>
<dbReference type="GO" id="GO:0005524">
    <property type="term" value="F:ATP binding"/>
    <property type="evidence" value="ECO:0007669"/>
    <property type="project" value="UniProtKB-KW"/>
</dbReference>
<feature type="domain" description="Helicase ATP-binding" evidence="8">
    <location>
        <begin position="427"/>
        <end position="605"/>
    </location>
</feature>
<evidence type="ECO:0000256" key="7">
    <source>
        <dbReference type="ARBA" id="ARBA00034808"/>
    </source>
</evidence>
<dbReference type="Pfam" id="PF00270">
    <property type="entry name" value="DEAD"/>
    <property type="match status" value="1"/>
</dbReference>
<evidence type="ECO:0000259" key="9">
    <source>
        <dbReference type="PROSITE" id="PS51194"/>
    </source>
</evidence>
<dbReference type="InterPro" id="IPR027417">
    <property type="entry name" value="P-loop_NTPase"/>
</dbReference>
<keyword evidence="11" id="KW-1185">Reference proteome</keyword>
<dbReference type="RefSeq" id="WP_130842749.1">
    <property type="nucleotide sequence ID" value="NZ_SIJL01000031.1"/>
</dbReference>
<dbReference type="GO" id="GO:0009378">
    <property type="term" value="F:four-way junction helicase activity"/>
    <property type="evidence" value="ECO:0007669"/>
    <property type="project" value="TreeGrafter"/>
</dbReference>
<keyword evidence="3" id="KW-0067">ATP-binding</keyword>
<protein>
    <recommendedName>
        <fullName evidence="7">DNA 3'-5' helicase</fullName>
        <ecNumber evidence="7">5.6.2.4</ecNumber>
    </recommendedName>
</protein>
<evidence type="ECO:0000256" key="1">
    <source>
        <dbReference type="ARBA" id="ARBA00005446"/>
    </source>
</evidence>
<dbReference type="InterPro" id="IPR014001">
    <property type="entry name" value="Helicase_ATP-bd"/>
</dbReference>
<evidence type="ECO:0000256" key="6">
    <source>
        <dbReference type="ARBA" id="ARBA00034617"/>
    </source>
</evidence>
<organism evidence="10 11">
    <name type="scientific">Thermus thermamylovorans</name>
    <dbReference type="NCBI Taxonomy" id="2509362"/>
    <lineage>
        <taxon>Bacteria</taxon>
        <taxon>Thermotogati</taxon>
        <taxon>Deinococcota</taxon>
        <taxon>Deinococci</taxon>
        <taxon>Thermales</taxon>
        <taxon>Thermaceae</taxon>
        <taxon>Thermus</taxon>
    </lineage>
</organism>
<evidence type="ECO:0000256" key="2">
    <source>
        <dbReference type="ARBA" id="ARBA00022741"/>
    </source>
</evidence>
<dbReference type="Gene3D" id="1.10.10.10">
    <property type="entry name" value="Winged helix-like DNA-binding domain superfamily/Winged helix DNA-binding domain"/>
    <property type="match status" value="1"/>
</dbReference>
<dbReference type="GO" id="GO:0006310">
    <property type="term" value="P:DNA recombination"/>
    <property type="evidence" value="ECO:0007669"/>
    <property type="project" value="TreeGrafter"/>
</dbReference>
<evidence type="ECO:0000313" key="10">
    <source>
        <dbReference type="EMBL" id="TBH14846.1"/>
    </source>
</evidence>
<proteinExistence type="inferred from homology"/>
<reference evidence="10 11" key="1">
    <citation type="submission" date="2019-02" db="EMBL/GenBank/DDBJ databases">
        <title>Thermus sp. a novel from hot spring.</title>
        <authorList>
            <person name="Zhao Z."/>
        </authorList>
    </citation>
    <scope>NUCLEOTIDE SEQUENCE [LARGE SCALE GENOMIC DNA]</scope>
    <source>
        <strain evidence="10 11">CFH 72773T</strain>
    </source>
</reference>
<dbReference type="AlphaFoldDB" id="A0A4Q9AV32"/>
<dbReference type="PANTHER" id="PTHR13710">
    <property type="entry name" value="DNA HELICASE RECQ FAMILY MEMBER"/>
    <property type="match status" value="1"/>
</dbReference>
<feature type="domain" description="Helicase C-terminal" evidence="9">
    <location>
        <begin position="688"/>
        <end position="879"/>
    </location>
</feature>
<evidence type="ECO:0000256" key="5">
    <source>
        <dbReference type="ARBA" id="ARBA00023235"/>
    </source>
</evidence>
<dbReference type="Proteomes" id="UP000292858">
    <property type="component" value="Unassembled WGS sequence"/>
</dbReference>
<evidence type="ECO:0000256" key="3">
    <source>
        <dbReference type="ARBA" id="ARBA00022840"/>
    </source>
</evidence>
<name>A0A4Q9AV32_9DEIN</name>
<sequence>MAVLPRIHEGVFYWAYRVLGPEFKGPTVEDPLGVLPIPLKTALLQAVGKRFGLEFDLAEALLTRPPNEGRSYAYTTYWWPSEEGLKELLSERISRASLNEWEFVPVETLDDFMRKHRLQGKEHYAEVLFLKEVYLPLFGSEGFALLLPQGGFLDEEEGERRADFILFGQRPYAIEIEGKSYHERPDRFAREKSRQRSLTLRGIAYFPIAYDDIRSGKAREALIRLAESDPVLGGYLRKGEVGLSRGPAYSPLHWLVDFPVRYPIALKAAFARLLKAVREGERSVQIMDPESSTPLVEAAFADAYFTLLNVGRLAGVDLPLPEVRVYRLDADSVSRTFRDLLPLWVGRVEGFSVVDGAPEEGVLDVFSWDRIASLAREADAFQAEYEEERGSWTPPFVGAVSSALALDFFARKFFPVPELKEAQLRLLQRALRGESGLALLPTGYGKSLIFQLYSFLVPGVNIVISPLRALMRDQVYNLQRIGVTAVTSISSDDEAAAKESKTKTLLEGRYRLVYLSPERIRIKGFVEEFRRELGNLPVSAVTVDEAHCVSEWGHDFRPAYLHIRSFYEEIQAASPRKLPLIALTATASPPVRRDILRVLGLPEGAVEQLASSDRPNLSFSVHPAPLGLNQKRNFLRDLLTQVLPRTLGVPQEELIGRPKRSSYPHAGVIFTIYADPRGQKTFEEGVHAIRNFLLKEGLASSDQVHVYASKRPEVCPSCGSSEWFNDRGKNTCRSCGSSFAKPKILFDWEDRVREVQDRFQENRFPLLVATKGYGMGVDKQNIRYIVHHAMSSGLEGYYQEAGRAGRDGRHAHVALILTPPTRSCLEQHALGGDGVPPCLPNGRFRSCPYGLTLPCDYARQIEFLQGSYPGVEVSLQRAMKVAQEILHDSQEGPDGQRFRGGGGSEAELNSFEYALVRLMQIGFLEAYTVEYLSQRHRRFWFPRPKISRRTFEERLRAFLTETRLGVEAIERRLEPLRRASAGNPLDPVEKALRILLDRVYETVYPMRIQMLRNLIEYALSKERDRCRRLVLRSIFDDQLPPDDYRCGFCDVCEPSLAFPVPGALVLPREAEPEEIVRRLSSFFQSWSEEEADLLLSAAGERGLSQAVMLRSEYYLEREGTSLGAFFLAGALKGREDPAQGALYLKRGTSEALKQGLSVDEIGPFLAELGRLGPEHLGSVLLAHSPLGGYRERKQVYEEVGKRLGYDDPAARLTASLASLELLSELTEWVEREGASSQLRSIKERFEASLQG</sequence>
<evidence type="ECO:0000313" key="11">
    <source>
        <dbReference type="Proteomes" id="UP000292858"/>
    </source>
</evidence>